<dbReference type="InterPro" id="IPR001173">
    <property type="entry name" value="Glyco_trans_2-like"/>
</dbReference>
<dbReference type="Proteomes" id="UP000092093">
    <property type="component" value="Unassembled WGS sequence"/>
</dbReference>
<name>A0A1B7WX69_APHFL</name>
<feature type="domain" description="Glycosyltransferase 2-like" evidence="5">
    <location>
        <begin position="12"/>
        <end position="129"/>
    </location>
</feature>
<evidence type="ECO:0000259" key="5">
    <source>
        <dbReference type="Pfam" id="PF00535"/>
    </source>
</evidence>
<evidence type="ECO:0000256" key="3">
    <source>
        <dbReference type="ARBA" id="ARBA00022676"/>
    </source>
</evidence>
<dbReference type="PANTHER" id="PTHR43179">
    <property type="entry name" value="RHAMNOSYLTRANSFERASE WBBL"/>
    <property type="match status" value="1"/>
</dbReference>
<dbReference type="Pfam" id="PF00535">
    <property type="entry name" value="Glycos_transf_2"/>
    <property type="match status" value="1"/>
</dbReference>
<gene>
    <name evidence="6" type="ORF">AN484_20355</name>
</gene>
<evidence type="ECO:0000313" key="6">
    <source>
        <dbReference type="EMBL" id="OBQ41723.1"/>
    </source>
</evidence>
<dbReference type="Gene3D" id="3.90.550.10">
    <property type="entry name" value="Spore Coat Polysaccharide Biosynthesis Protein SpsA, Chain A"/>
    <property type="match status" value="1"/>
</dbReference>
<sequence>MLQSKNNATIPVFILHWNRPEECLKTVQYFLNQDLPLEISVIDNASDPNQLEILVKFLPSNVKLVKLQENKGWGGGFNVVLSEWLTTESILPYCFVSAHDAIPQDNCLQMLVDSMENDPQLGIVCPEYGDGFLPKFSPLRCSYFIPINPPIPGTVEDIEIPHGTLTLYRKNCLAEIGLFDTRYFAYGDEYDLGLRARRYHWKIGMVWGAVVINPGSWTPSPLKHYLISRNSLLLAQVYGGWNQAMLRASFMFINSLRSLLFPSIFSTERSLIKPIFWARLQAIRDFLLGRYGFSRNIVKSKN</sequence>
<dbReference type="PATRIC" id="fig|1710896.3.peg.5118"/>
<evidence type="ECO:0000256" key="1">
    <source>
        <dbReference type="ARBA" id="ARBA00004776"/>
    </source>
</evidence>
<dbReference type="InterPro" id="IPR029044">
    <property type="entry name" value="Nucleotide-diphossugar_trans"/>
</dbReference>
<reference evidence="6 7" key="1">
    <citation type="submission" date="2015-09" db="EMBL/GenBank/DDBJ databases">
        <title>Aphanizomenon flos-aquae WA102.</title>
        <authorList>
            <person name="Driscoll C."/>
        </authorList>
    </citation>
    <scope>NUCLEOTIDE SEQUENCE [LARGE SCALE GENOMIC DNA]</scope>
    <source>
        <strain evidence="6">WA102</strain>
    </source>
</reference>
<comment type="similarity">
    <text evidence="2">Belongs to the glycosyltransferase 2 family.</text>
</comment>
<protein>
    <recommendedName>
        <fullName evidence="5">Glycosyltransferase 2-like domain-containing protein</fullName>
    </recommendedName>
</protein>
<comment type="caution">
    <text evidence="6">The sequence shown here is derived from an EMBL/GenBank/DDBJ whole genome shotgun (WGS) entry which is preliminary data.</text>
</comment>
<dbReference type="GO" id="GO:0016757">
    <property type="term" value="F:glycosyltransferase activity"/>
    <property type="evidence" value="ECO:0007669"/>
    <property type="project" value="UniProtKB-KW"/>
</dbReference>
<proteinExistence type="inferred from homology"/>
<dbReference type="SUPFAM" id="SSF53448">
    <property type="entry name" value="Nucleotide-diphospho-sugar transferases"/>
    <property type="match status" value="1"/>
</dbReference>
<comment type="pathway">
    <text evidence="1">Cell wall biogenesis; cell wall polysaccharide biosynthesis.</text>
</comment>
<evidence type="ECO:0000256" key="2">
    <source>
        <dbReference type="ARBA" id="ARBA00006739"/>
    </source>
</evidence>
<keyword evidence="3" id="KW-0328">Glycosyltransferase</keyword>
<evidence type="ECO:0000256" key="4">
    <source>
        <dbReference type="ARBA" id="ARBA00022679"/>
    </source>
</evidence>
<dbReference type="PANTHER" id="PTHR43179:SF12">
    <property type="entry name" value="GALACTOFURANOSYLTRANSFERASE GLFT2"/>
    <property type="match status" value="1"/>
</dbReference>
<dbReference type="AlphaFoldDB" id="A0A1B7WX69"/>
<accession>A0A1B7WX69</accession>
<organism evidence="6 7">
    <name type="scientific">Aphanizomenon flos-aquae WA102</name>
    <dbReference type="NCBI Taxonomy" id="1710896"/>
    <lineage>
        <taxon>Bacteria</taxon>
        <taxon>Bacillati</taxon>
        <taxon>Cyanobacteriota</taxon>
        <taxon>Cyanophyceae</taxon>
        <taxon>Nostocales</taxon>
        <taxon>Aphanizomenonaceae</taxon>
        <taxon>Aphanizomenon</taxon>
    </lineage>
</organism>
<dbReference type="EMBL" id="LJOW01000138">
    <property type="protein sequence ID" value="OBQ41723.1"/>
    <property type="molecule type" value="Genomic_DNA"/>
</dbReference>
<evidence type="ECO:0000313" key="7">
    <source>
        <dbReference type="Proteomes" id="UP000092093"/>
    </source>
</evidence>
<keyword evidence="4" id="KW-0808">Transferase</keyword>